<evidence type="ECO:0000313" key="9">
    <source>
        <dbReference type="Proteomes" id="UP000232688"/>
    </source>
</evidence>
<evidence type="ECO:0000256" key="2">
    <source>
        <dbReference type="ARBA" id="ARBA00022771"/>
    </source>
</evidence>
<evidence type="ECO:0000256" key="1">
    <source>
        <dbReference type="ARBA" id="ARBA00022723"/>
    </source>
</evidence>
<dbReference type="Proteomes" id="UP000232688">
    <property type="component" value="Unassembled WGS sequence"/>
</dbReference>
<organism evidence="7 10">
    <name type="scientific">Rhizophagus irregularis</name>
    <dbReference type="NCBI Taxonomy" id="588596"/>
    <lineage>
        <taxon>Eukaryota</taxon>
        <taxon>Fungi</taxon>
        <taxon>Fungi incertae sedis</taxon>
        <taxon>Mucoromycota</taxon>
        <taxon>Glomeromycotina</taxon>
        <taxon>Glomeromycetes</taxon>
        <taxon>Glomerales</taxon>
        <taxon>Glomeraceae</taxon>
        <taxon>Rhizophagus</taxon>
    </lineage>
</organism>
<keyword evidence="3" id="KW-0862">Zinc</keyword>
<dbReference type="Proteomes" id="UP000232722">
    <property type="component" value="Unassembled WGS sequence"/>
</dbReference>
<dbReference type="OrthoDB" id="2307849at2759"/>
<dbReference type="AlphaFoldDB" id="A0A2I1DT96"/>
<dbReference type="VEuPathDB" id="FungiDB:FUN_020106"/>
<feature type="domain" description="3CxxC-type" evidence="5">
    <location>
        <begin position="116"/>
        <end position="215"/>
    </location>
</feature>
<evidence type="ECO:0000256" key="4">
    <source>
        <dbReference type="SAM" id="MobiDB-lite"/>
    </source>
</evidence>
<evidence type="ECO:0000313" key="6">
    <source>
        <dbReference type="EMBL" id="CAB5379446.1"/>
    </source>
</evidence>
<dbReference type="VEuPathDB" id="FungiDB:FUN_008971"/>
<evidence type="ECO:0000259" key="5">
    <source>
        <dbReference type="Pfam" id="PF13695"/>
    </source>
</evidence>
<reference evidence="8 9" key="4">
    <citation type="submission" date="2017-10" db="EMBL/GenBank/DDBJ databases">
        <title>Genome analyses suggest a sexual origin of heterokaryosis in a supposedly ancient asexual fungus.</title>
        <authorList>
            <person name="Corradi N."/>
            <person name="Sedzielewska K."/>
            <person name="Noel J."/>
            <person name="Charron P."/>
            <person name="Farinelli L."/>
            <person name="Marton T."/>
            <person name="Kruger M."/>
            <person name="Pelin A."/>
            <person name="Brachmann A."/>
            <person name="Corradi N."/>
        </authorList>
    </citation>
    <scope>NUCLEOTIDE SEQUENCE [LARGE SCALE GENOMIC DNA]</scope>
    <source>
        <strain evidence="8 9">A1</strain>
    </source>
</reference>
<dbReference type="EMBL" id="CAGKOT010000040">
    <property type="protein sequence ID" value="CAB5379446.1"/>
    <property type="molecule type" value="Genomic_DNA"/>
</dbReference>
<evidence type="ECO:0000313" key="7">
    <source>
        <dbReference type="EMBL" id="PKB96037.1"/>
    </source>
</evidence>
<sequence length="227" mass="26554">MRELIKRRNTANVSSTESTENGGFTELKIGLRIGLLNAASAVQIKHPSIVRTTSSDLKDRSVLTPRPVSGSLLVMWDGFNLFNEFLVHIESYHQISNLNFQEIFKGKEEYKQDIKFYWSLKCQCGHEFSFSLCNTELKMHGGNIEISKIYNLKCLKCEQIAKFDENLLLTRFLEKRFKQKLIYKYYDKIFEPFKFEYHSTKKLEGHIRSLCKKCQMSPTHLLDFALM</sequence>
<reference evidence="7 10" key="1">
    <citation type="submission" date="2016-04" db="EMBL/GenBank/DDBJ databases">
        <title>Genome analyses suggest a sexual origin of heterokaryosis in a supposedly ancient asexual fungus.</title>
        <authorList>
            <person name="Ropars J."/>
            <person name="Sedzielewska K."/>
            <person name="Noel J."/>
            <person name="Charron P."/>
            <person name="Farinelli L."/>
            <person name="Marton T."/>
            <person name="Kruger M."/>
            <person name="Pelin A."/>
            <person name="Brachmann A."/>
            <person name="Corradi N."/>
        </authorList>
    </citation>
    <scope>NUCLEOTIDE SEQUENCE [LARGE SCALE GENOMIC DNA]</scope>
    <source>
        <strain evidence="7 10">A5</strain>
    </source>
</reference>
<proteinExistence type="predicted"/>
<reference evidence="6" key="5">
    <citation type="submission" date="2020-05" db="EMBL/GenBank/DDBJ databases">
        <authorList>
            <person name="Rincon C."/>
            <person name="Sanders R I."/>
            <person name="Robbins C."/>
            <person name="Chaturvedi A."/>
        </authorList>
    </citation>
    <scope>NUCLEOTIDE SEQUENCE</scope>
    <source>
        <strain evidence="6">CHB12</strain>
    </source>
</reference>
<comment type="caution">
    <text evidence="7">The sequence shown here is derived from an EMBL/GenBank/DDBJ whole genome shotgun (WGS) entry which is preliminary data.</text>
</comment>
<keyword evidence="2" id="KW-0863">Zinc-finger</keyword>
<feature type="region of interest" description="Disordered" evidence="4">
    <location>
        <begin position="1"/>
        <end position="20"/>
    </location>
</feature>
<dbReference type="Pfam" id="PF13695">
    <property type="entry name" value="Zn_ribbon_3CxxC"/>
    <property type="match status" value="1"/>
</dbReference>
<reference evidence="8 9" key="3">
    <citation type="submission" date="2017-10" db="EMBL/GenBank/DDBJ databases">
        <title>Extensive intraspecific genome diversity in a model arbuscular mycorrhizal fungus.</title>
        <authorList>
            <person name="Chen E.C.H."/>
            <person name="Morin E."/>
            <person name="Baudet D."/>
            <person name="Noel J."/>
            <person name="Ndikumana S."/>
            <person name="Charron P."/>
            <person name="St-Onge C."/>
            <person name="Giorgi J."/>
            <person name="Grigoriev I.V."/>
            <person name="Roux C."/>
            <person name="Martin F.M."/>
            <person name="Corradi N."/>
        </authorList>
    </citation>
    <scope>NUCLEOTIDE SEQUENCE [LARGE SCALE GENOMIC DNA]</scope>
    <source>
        <strain evidence="8 9">A1</strain>
    </source>
</reference>
<reference evidence="7 10" key="2">
    <citation type="submission" date="2017-09" db="EMBL/GenBank/DDBJ databases">
        <title>Extensive intraspecific genome diversity in a model arbuscular mycorrhizal fungus.</title>
        <authorList>
            <person name="Chen E.C."/>
            <person name="Morin E."/>
            <person name="Beaudet D."/>
            <person name="Noel J."/>
            <person name="Ndikumana S."/>
            <person name="Charron P."/>
            <person name="St-Onge C."/>
            <person name="Giorgi J."/>
            <person name="Grigoriev I.V."/>
            <person name="Roux C."/>
            <person name="Martin F.M."/>
            <person name="Corradi N."/>
        </authorList>
    </citation>
    <scope>NUCLEOTIDE SEQUENCE [LARGE SCALE GENOMIC DNA]</scope>
    <source>
        <strain evidence="7 10">A5</strain>
    </source>
</reference>
<dbReference type="VEuPathDB" id="FungiDB:RhiirFUN_022325"/>
<dbReference type="EMBL" id="LLXJ01004224">
    <property type="protein sequence ID" value="PKB96037.1"/>
    <property type="molecule type" value="Genomic_DNA"/>
</dbReference>
<dbReference type="Proteomes" id="UP000684084">
    <property type="component" value="Unassembled WGS sequence"/>
</dbReference>
<evidence type="ECO:0000313" key="10">
    <source>
        <dbReference type="Proteomes" id="UP000232722"/>
    </source>
</evidence>
<keyword evidence="1" id="KW-0479">Metal-binding</keyword>
<gene>
    <name evidence="6" type="ORF">CHRIB12_LOCUS16637</name>
    <name evidence="8" type="ORF">RhiirA1_477423</name>
    <name evidence="7" type="ORF">RhiirA5_435577</name>
</gene>
<protein>
    <recommendedName>
        <fullName evidence="5">3CxxC-type domain-containing protein</fullName>
    </recommendedName>
</protein>
<evidence type="ECO:0000313" key="8">
    <source>
        <dbReference type="EMBL" id="PKC54384.1"/>
    </source>
</evidence>
<dbReference type="InterPro" id="IPR027377">
    <property type="entry name" value="ZAR1/RTP1-5-like_Znf-3CxxC"/>
</dbReference>
<dbReference type="GO" id="GO:0008270">
    <property type="term" value="F:zinc ion binding"/>
    <property type="evidence" value="ECO:0007669"/>
    <property type="project" value="UniProtKB-KW"/>
</dbReference>
<dbReference type="VEuPathDB" id="FungiDB:RhiirA1_477423"/>
<evidence type="ECO:0000256" key="3">
    <source>
        <dbReference type="ARBA" id="ARBA00022833"/>
    </source>
</evidence>
<feature type="compositionally biased region" description="Polar residues" evidence="4">
    <location>
        <begin position="10"/>
        <end position="20"/>
    </location>
</feature>
<accession>A0A2I1DT96</accession>
<dbReference type="EMBL" id="LLXH01003306">
    <property type="protein sequence ID" value="PKC54384.1"/>
    <property type="molecule type" value="Genomic_DNA"/>
</dbReference>
<name>A0A2I1DT96_9GLOM</name>